<sequence>MGLRRRQVLAGIMGLGGLFVASSVPNRGNGLLPYGSRPARLVFPPVTAGRELSPRRPGRVDVLDGTLTSVAWIDETGRPLPGALSPDLRTWISSEPLGYGHTYTASAVANGETGEVNATAVFTTVRPDALTGVAFRSNNLLDLQDGETYGVGLVLVAHFDEAVDRAAAERALQVATEPAVPGAWYWLDDRNAHWRPENYHTPGTRITVAANLFGVRLGEGLYGRDDQRVSVVIGPSHVAIADDNTKHIQVFENGNLVRTMPTSMGRGGTAVVGGRLLSFWTHPGVYTVLDKKSVVSMDSSSYGLPVNSGLGYRESINNAVRISHDGIYLHELAATVWAQGNTNVSHGCLNLSPADAAWYFDFAEPGDIVEVRNTGGNPLDIWQGGDWTISWPDWQHGSALA</sequence>
<dbReference type="GO" id="GO:0008360">
    <property type="term" value="P:regulation of cell shape"/>
    <property type="evidence" value="ECO:0007669"/>
    <property type="project" value="UniProtKB-UniRule"/>
</dbReference>
<evidence type="ECO:0000256" key="5">
    <source>
        <dbReference type="ARBA" id="ARBA00023315"/>
    </source>
</evidence>
<name>A0A6I3KPT6_9NOCA</name>
<keyword evidence="6 7" id="KW-0961">Cell wall biogenesis/degradation</keyword>
<accession>A0A6I3KPT6</accession>
<feature type="domain" description="L,D-TPase catalytic" evidence="8">
    <location>
        <begin position="237"/>
        <end position="372"/>
    </location>
</feature>
<evidence type="ECO:0000259" key="8">
    <source>
        <dbReference type="PROSITE" id="PS52029"/>
    </source>
</evidence>
<dbReference type="GO" id="GO:0071555">
    <property type="term" value="P:cell wall organization"/>
    <property type="evidence" value="ECO:0007669"/>
    <property type="project" value="UniProtKB-UniRule"/>
</dbReference>
<keyword evidence="3 7" id="KW-0133">Cell shape</keyword>
<dbReference type="GO" id="GO:0018104">
    <property type="term" value="P:peptidoglycan-protein cross-linking"/>
    <property type="evidence" value="ECO:0007669"/>
    <property type="project" value="TreeGrafter"/>
</dbReference>
<evidence type="ECO:0000256" key="4">
    <source>
        <dbReference type="ARBA" id="ARBA00022984"/>
    </source>
</evidence>
<dbReference type="SUPFAM" id="SSF141523">
    <property type="entry name" value="L,D-transpeptidase catalytic domain-like"/>
    <property type="match status" value="1"/>
</dbReference>
<comment type="caution">
    <text evidence="9">The sequence shown here is derived from an EMBL/GenBank/DDBJ whole genome shotgun (WGS) entry which is preliminary data.</text>
</comment>
<gene>
    <name evidence="9" type="ORF">GLP40_07670</name>
</gene>
<evidence type="ECO:0000313" key="10">
    <source>
        <dbReference type="Proteomes" id="UP000432464"/>
    </source>
</evidence>
<keyword evidence="10" id="KW-1185">Reference proteome</keyword>
<dbReference type="Gene3D" id="2.60.40.3710">
    <property type="match status" value="1"/>
</dbReference>
<dbReference type="InterPro" id="IPR005490">
    <property type="entry name" value="LD_TPept_cat_dom"/>
</dbReference>
<dbReference type="Pfam" id="PF17964">
    <property type="entry name" value="Big_10"/>
    <property type="match status" value="1"/>
</dbReference>
<dbReference type="Pfam" id="PF03734">
    <property type="entry name" value="YkuD"/>
    <property type="match status" value="1"/>
</dbReference>
<feature type="active site" description="Nucleophile" evidence="7">
    <location>
        <position position="348"/>
    </location>
</feature>
<dbReference type="InterPro" id="IPR041280">
    <property type="entry name" value="Big_10"/>
</dbReference>
<dbReference type="AlphaFoldDB" id="A0A6I3KPT6"/>
<dbReference type="PANTHER" id="PTHR30582">
    <property type="entry name" value="L,D-TRANSPEPTIDASE"/>
    <property type="match status" value="1"/>
</dbReference>
<keyword evidence="5" id="KW-0012">Acyltransferase</keyword>
<dbReference type="Gene3D" id="2.40.440.10">
    <property type="entry name" value="L,D-transpeptidase catalytic domain-like"/>
    <property type="match status" value="1"/>
</dbReference>
<dbReference type="GO" id="GO:0016746">
    <property type="term" value="F:acyltransferase activity"/>
    <property type="evidence" value="ECO:0007669"/>
    <property type="project" value="UniProtKB-KW"/>
</dbReference>
<dbReference type="RefSeq" id="WP_154787133.1">
    <property type="nucleotide sequence ID" value="NZ_WMBB01000003.1"/>
</dbReference>
<protein>
    <submittedName>
        <fullName evidence="9">L,D-transpeptidase family protein</fullName>
    </submittedName>
</protein>
<keyword evidence="4 7" id="KW-0573">Peptidoglycan synthesis</keyword>
<evidence type="ECO:0000256" key="2">
    <source>
        <dbReference type="ARBA" id="ARBA00022679"/>
    </source>
</evidence>
<reference evidence="9 10" key="1">
    <citation type="submission" date="2019-11" db="EMBL/GenBank/DDBJ databases">
        <title>Nocardia sp. nov. CT2-14 isolated from soil.</title>
        <authorList>
            <person name="Kanchanasin P."/>
            <person name="Tanasupawat S."/>
            <person name="Yuki M."/>
            <person name="Kudo T."/>
        </authorList>
    </citation>
    <scope>NUCLEOTIDE SEQUENCE [LARGE SCALE GENOMIC DNA]</scope>
    <source>
        <strain evidence="9 10">CT2-14</strain>
    </source>
</reference>
<evidence type="ECO:0000256" key="3">
    <source>
        <dbReference type="ARBA" id="ARBA00022960"/>
    </source>
</evidence>
<dbReference type="Proteomes" id="UP000432464">
    <property type="component" value="Unassembled WGS sequence"/>
</dbReference>
<dbReference type="InterPro" id="IPR050979">
    <property type="entry name" value="LD-transpeptidase"/>
</dbReference>
<dbReference type="PANTHER" id="PTHR30582:SF2">
    <property type="entry name" value="L,D-TRANSPEPTIDASE YCIB-RELATED"/>
    <property type="match status" value="1"/>
</dbReference>
<proteinExistence type="predicted"/>
<evidence type="ECO:0000313" key="9">
    <source>
        <dbReference type="EMBL" id="MTE12653.1"/>
    </source>
</evidence>
<dbReference type="CDD" id="cd13432">
    <property type="entry name" value="LDT_IgD_like_2"/>
    <property type="match status" value="1"/>
</dbReference>
<dbReference type="InterPro" id="IPR038063">
    <property type="entry name" value="Transpep_catalytic_dom"/>
</dbReference>
<dbReference type="GO" id="GO:0071972">
    <property type="term" value="F:peptidoglycan L,D-transpeptidase activity"/>
    <property type="evidence" value="ECO:0007669"/>
    <property type="project" value="TreeGrafter"/>
</dbReference>
<comment type="pathway">
    <text evidence="1 7">Cell wall biogenesis; peptidoglycan biosynthesis.</text>
</comment>
<dbReference type="EMBL" id="WMBB01000003">
    <property type="protein sequence ID" value="MTE12653.1"/>
    <property type="molecule type" value="Genomic_DNA"/>
</dbReference>
<keyword evidence="2" id="KW-0808">Transferase</keyword>
<dbReference type="CDD" id="cd16913">
    <property type="entry name" value="YkuD_like"/>
    <property type="match status" value="1"/>
</dbReference>
<evidence type="ECO:0000256" key="1">
    <source>
        <dbReference type="ARBA" id="ARBA00004752"/>
    </source>
</evidence>
<evidence type="ECO:0000256" key="6">
    <source>
        <dbReference type="ARBA" id="ARBA00023316"/>
    </source>
</evidence>
<dbReference type="PROSITE" id="PS52029">
    <property type="entry name" value="LD_TPASE"/>
    <property type="match status" value="1"/>
</dbReference>
<organism evidence="9 10">
    <name type="scientific">Nocardia aurantiaca</name>
    <dbReference type="NCBI Taxonomy" id="2675850"/>
    <lineage>
        <taxon>Bacteria</taxon>
        <taxon>Bacillati</taxon>
        <taxon>Actinomycetota</taxon>
        <taxon>Actinomycetes</taxon>
        <taxon>Mycobacteriales</taxon>
        <taxon>Nocardiaceae</taxon>
        <taxon>Nocardia</taxon>
    </lineage>
</organism>
<dbReference type="Gene3D" id="2.60.40.3780">
    <property type="match status" value="1"/>
</dbReference>
<evidence type="ECO:0000256" key="7">
    <source>
        <dbReference type="PROSITE-ProRule" id="PRU01373"/>
    </source>
</evidence>
<dbReference type="UniPathway" id="UPA00219"/>
<feature type="active site" description="Proton donor/acceptor" evidence="7">
    <location>
        <position position="330"/>
    </location>
</feature>
<dbReference type="GO" id="GO:0005576">
    <property type="term" value="C:extracellular region"/>
    <property type="evidence" value="ECO:0007669"/>
    <property type="project" value="TreeGrafter"/>
</dbReference>